<evidence type="ECO:0000256" key="1">
    <source>
        <dbReference type="ARBA" id="ARBA00023125"/>
    </source>
</evidence>
<protein>
    <recommendedName>
        <fullName evidence="4">Integrase</fullName>
    </recommendedName>
</protein>
<keyword evidence="3" id="KW-1185">Reference proteome</keyword>
<keyword evidence="2" id="KW-0614">Plasmid</keyword>
<gene>
    <name evidence="2" type="ORF">QLH32_19355</name>
</gene>
<name>A0ABY8SDX5_9GAMM</name>
<geneLocation type="plasmid" evidence="2 3">
    <name>unnamed1</name>
</geneLocation>
<dbReference type="EMBL" id="CP125670">
    <property type="protein sequence ID" value="WHP07929.1"/>
    <property type="molecule type" value="Genomic_DNA"/>
</dbReference>
<dbReference type="RefSeq" id="WP_283269505.1">
    <property type="nucleotide sequence ID" value="NZ_CP125670.1"/>
</dbReference>
<dbReference type="Gene3D" id="1.10.150.130">
    <property type="match status" value="1"/>
</dbReference>
<dbReference type="InterPro" id="IPR010998">
    <property type="entry name" value="Integrase_recombinase_N"/>
</dbReference>
<evidence type="ECO:0000313" key="2">
    <source>
        <dbReference type="EMBL" id="WHP07929.1"/>
    </source>
</evidence>
<reference evidence="2 3" key="1">
    <citation type="submission" date="2023-05" db="EMBL/GenBank/DDBJ databases">
        <title>The complete genome of Acinetobacter sp. nov KCTC 92772.</title>
        <authorList>
            <person name="Zhou G."/>
        </authorList>
    </citation>
    <scope>NUCLEOTIDE SEQUENCE [LARGE SCALE GENOMIC DNA]</scope>
    <source>
        <strain evidence="2 3">KCTC 92772</strain>
        <plasmid evidence="2 3">unnamed1</plasmid>
    </source>
</reference>
<evidence type="ECO:0000313" key="3">
    <source>
        <dbReference type="Proteomes" id="UP001229836"/>
    </source>
</evidence>
<keyword evidence="1" id="KW-0238">DNA-binding</keyword>
<evidence type="ECO:0008006" key="4">
    <source>
        <dbReference type="Google" id="ProtNLM"/>
    </source>
</evidence>
<proteinExistence type="predicted"/>
<organism evidence="2 3">
    <name type="scientific">Acinetobacter corruptisaponis</name>
    <dbReference type="NCBI Taxonomy" id="3045147"/>
    <lineage>
        <taxon>Bacteria</taxon>
        <taxon>Pseudomonadati</taxon>
        <taxon>Pseudomonadota</taxon>
        <taxon>Gammaproteobacteria</taxon>
        <taxon>Moraxellales</taxon>
        <taxon>Moraxellaceae</taxon>
        <taxon>Acinetobacter</taxon>
    </lineage>
</organism>
<sequence length="230" mass="26626">MPKYKIIKGGEKYPIHIVDEFGIPNIELMLYFKTIENNYSPKTIQTYLRELVSFINWSETDGIAVRQGWNFMGHNLEVRELVSYFLKTQLKCSLQVRDDKLGFEVQIIKRTQLAPKKSLNHLLAALTSFYRVLKKANLYHYENPMIGDNAKALIQAERYKKIATFKEVIGRSPMPAASGVDSFQTQRLSAAYFRINGRNEWRPTIIRINYYNNQCSLLERVGGGTYVNSL</sequence>
<dbReference type="Proteomes" id="UP001229836">
    <property type="component" value="Plasmid unnamed1"/>
</dbReference>
<accession>A0ABY8SDX5</accession>